<evidence type="ECO:0000256" key="2">
    <source>
        <dbReference type="ARBA" id="ARBA00001911"/>
    </source>
</evidence>
<feature type="domain" description="3-dehydroquinate synthase C-terminal" evidence="20">
    <location>
        <begin position="189"/>
        <end position="333"/>
    </location>
</feature>
<dbReference type="InterPro" id="IPR050071">
    <property type="entry name" value="Dehydroquinate_synthase"/>
</dbReference>
<dbReference type="GO" id="GO:0008652">
    <property type="term" value="P:amino acid biosynthetic process"/>
    <property type="evidence" value="ECO:0007669"/>
    <property type="project" value="UniProtKB-KW"/>
</dbReference>
<keyword evidence="13 18" id="KW-0862">Zinc</keyword>
<keyword evidence="11 18" id="KW-0479">Metal-binding</keyword>
<feature type="binding site" evidence="18">
    <location>
        <begin position="137"/>
        <end position="138"/>
    </location>
    <ligand>
        <name>NAD(+)</name>
        <dbReference type="ChEBI" id="CHEBI:57540"/>
    </ligand>
</feature>
<evidence type="ECO:0000256" key="15">
    <source>
        <dbReference type="ARBA" id="ARBA00023141"/>
    </source>
</evidence>
<evidence type="ECO:0000256" key="13">
    <source>
        <dbReference type="ARBA" id="ARBA00022833"/>
    </source>
</evidence>
<name>A0A3L8PX50_9GAMM</name>
<dbReference type="GO" id="GO:0009423">
    <property type="term" value="P:chorismate biosynthetic process"/>
    <property type="evidence" value="ECO:0007669"/>
    <property type="project" value="UniProtKB-UniRule"/>
</dbReference>
<evidence type="ECO:0000256" key="12">
    <source>
        <dbReference type="ARBA" id="ARBA00022741"/>
    </source>
</evidence>
<dbReference type="Pfam" id="PF24621">
    <property type="entry name" value="DHQS_C"/>
    <property type="match status" value="1"/>
</dbReference>
<dbReference type="InterPro" id="IPR016037">
    <property type="entry name" value="DHQ_synth_AroB"/>
</dbReference>
<feature type="binding site" evidence="18">
    <location>
        <begin position="113"/>
        <end position="117"/>
    </location>
    <ligand>
        <name>NAD(+)</name>
        <dbReference type="ChEBI" id="CHEBI:57540"/>
    </ligand>
</feature>
<keyword evidence="15 18" id="KW-0057">Aromatic amino acid biosynthesis</keyword>
<dbReference type="Pfam" id="PF01761">
    <property type="entry name" value="DHQ_synthase"/>
    <property type="match status" value="1"/>
</dbReference>
<dbReference type="Proteomes" id="UP000281474">
    <property type="component" value="Unassembled WGS sequence"/>
</dbReference>
<evidence type="ECO:0000256" key="4">
    <source>
        <dbReference type="ARBA" id="ARBA00004496"/>
    </source>
</evidence>
<dbReference type="FunFam" id="3.40.50.1970:FF:000001">
    <property type="entry name" value="3-dehydroquinate synthase"/>
    <property type="match status" value="1"/>
</dbReference>
<protein>
    <recommendedName>
        <fullName evidence="8 18">3-dehydroquinate synthase</fullName>
        <shortName evidence="18">DHQS</shortName>
        <ecNumber evidence="7 18">4.2.3.4</ecNumber>
    </recommendedName>
</protein>
<dbReference type="Gene3D" id="3.40.50.1970">
    <property type="match status" value="1"/>
</dbReference>
<dbReference type="UniPathway" id="UPA00053">
    <property type="reaction ID" value="UER00085"/>
</dbReference>
<evidence type="ECO:0000259" key="20">
    <source>
        <dbReference type="Pfam" id="PF24621"/>
    </source>
</evidence>
<keyword evidence="16 18" id="KW-0456">Lyase</keyword>
<comment type="pathway">
    <text evidence="5 18">Metabolic intermediate biosynthesis; chorismate biosynthesis; chorismate from D-erythrose 4-phosphate and phosphoenolpyruvate: step 2/7.</text>
</comment>
<comment type="subcellular location">
    <subcellularLocation>
        <location evidence="4 18">Cytoplasm</location>
    </subcellularLocation>
</comment>
<proteinExistence type="inferred from homology"/>
<evidence type="ECO:0000256" key="3">
    <source>
        <dbReference type="ARBA" id="ARBA00003485"/>
    </source>
</evidence>
<comment type="cofactor">
    <cofactor evidence="18">
        <name>Co(2+)</name>
        <dbReference type="ChEBI" id="CHEBI:48828"/>
    </cofactor>
    <cofactor evidence="18">
        <name>Zn(2+)</name>
        <dbReference type="ChEBI" id="CHEBI:29105"/>
    </cofactor>
    <text evidence="18">Binds 1 divalent metal cation per subunit. Can use either Co(2+) or Zn(2+).</text>
</comment>
<comment type="cofactor">
    <cofactor evidence="2 18">
        <name>NAD(+)</name>
        <dbReference type="ChEBI" id="CHEBI:57540"/>
    </cofactor>
</comment>
<reference evidence="21 22" key="1">
    <citation type="submission" date="2018-09" db="EMBL/GenBank/DDBJ databases">
        <title>Phylogeny of the Shewanellaceae, and recommendation for two new genera, Pseudoshewanella and Parashewanella.</title>
        <authorList>
            <person name="Wang G."/>
        </authorList>
    </citation>
    <scope>NUCLEOTIDE SEQUENCE [LARGE SCALE GENOMIC DNA]</scope>
    <source>
        <strain evidence="21 22">C51</strain>
    </source>
</reference>
<evidence type="ECO:0000256" key="7">
    <source>
        <dbReference type="ARBA" id="ARBA00013031"/>
    </source>
</evidence>
<evidence type="ECO:0000313" key="22">
    <source>
        <dbReference type="Proteomes" id="UP000281474"/>
    </source>
</evidence>
<evidence type="ECO:0000256" key="6">
    <source>
        <dbReference type="ARBA" id="ARBA00005412"/>
    </source>
</evidence>
<dbReference type="InterPro" id="IPR030960">
    <property type="entry name" value="DHQS/DOIS_N"/>
</dbReference>
<evidence type="ECO:0000256" key="8">
    <source>
        <dbReference type="ARBA" id="ARBA00017684"/>
    </source>
</evidence>
<accession>A0A3L8PX50</accession>
<dbReference type="PANTHER" id="PTHR43622:SF7">
    <property type="entry name" value="3-DEHYDROQUINATE SYNTHASE, CHLOROPLASTIC"/>
    <property type="match status" value="1"/>
</dbReference>
<dbReference type="InterPro" id="IPR056179">
    <property type="entry name" value="DHQS_C"/>
</dbReference>
<dbReference type="SUPFAM" id="SSF56796">
    <property type="entry name" value="Dehydroquinate synthase-like"/>
    <property type="match status" value="1"/>
</dbReference>
<evidence type="ECO:0000259" key="19">
    <source>
        <dbReference type="Pfam" id="PF01761"/>
    </source>
</evidence>
<feature type="binding site" evidence="18">
    <location>
        <position position="272"/>
    </location>
    <ligand>
        <name>Zn(2+)</name>
        <dbReference type="ChEBI" id="CHEBI:29105"/>
    </ligand>
</feature>
<feature type="binding site" evidence="18">
    <location>
        <position position="150"/>
    </location>
    <ligand>
        <name>NAD(+)</name>
        <dbReference type="ChEBI" id="CHEBI:57540"/>
    </ligand>
</feature>
<evidence type="ECO:0000256" key="14">
    <source>
        <dbReference type="ARBA" id="ARBA00023027"/>
    </source>
</evidence>
<feature type="binding site" evidence="18">
    <location>
        <position position="159"/>
    </location>
    <ligand>
        <name>NAD(+)</name>
        <dbReference type="ChEBI" id="CHEBI:57540"/>
    </ligand>
</feature>
<evidence type="ECO:0000256" key="10">
    <source>
        <dbReference type="ARBA" id="ARBA00022605"/>
    </source>
</evidence>
<dbReference type="EC" id="4.2.3.4" evidence="7 18"/>
<feature type="binding site" evidence="18">
    <location>
        <position position="255"/>
    </location>
    <ligand>
        <name>Zn(2+)</name>
        <dbReference type="ChEBI" id="CHEBI:29105"/>
    </ligand>
</feature>
<keyword evidence="17 18" id="KW-0170">Cobalt</keyword>
<keyword evidence="14 18" id="KW-0520">NAD</keyword>
<evidence type="ECO:0000256" key="1">
    <source>
        <dbReference type="ARBA" id="ARBA00001393"/>
    </source>
</evidence>
<comment type="catalytic activity">
    <reaction evidence="1 18">
        <text>7-phospho-2-dehydro-3-deoxy-D-arabino-heptonate = 3-dehydroquinate + phosphate</text>
        <dbReference type="Rhea" id="RHEA:21968"/>
        <dbReference type="ChEBI" id="CHEBI:32364"/>
        <dbReference type="ChEBI" id="CHEBI:43474"/>
        <dbReference type="ChEBI" id="CHEBI:58394"/>
        <dbReference type="EC" id="4.2.3.4"/>
    </reaction>
</comment>
<feature type="binding site" evidence="18">
    <location>
        <begin position="177"/>
        <end position="180"/>
    </location>
    <ligand>
        <name>NAD(+)</name>
        <dbReference type="ChEBI" id="CHEBI:57540"/>
    </ligand>
</feature>
<keyword evidence="22" id="KW-1185">Reference proteome</keyword>
<evidence type="ECO:0000256" key="5">
    <source>
        <dbReference type="ARBA" id="ARBA00004661"/>
    </source>
</evidence>
<evidence type="ECO:0000256" key="17">
    <source>
        <dbReference type="ARBA" id="ARBA00023285"/>
    </source>
</evidence>
<evidence type="ECO:0000256" key="11">
    <source>
        <dbReference type="ARBA" id="ARBA00022723"/>
    </source>
</evidence>
<dbReference type="InterPro" id="IPR030963">
    <property type="entry name" value="DHQ_synth_fam"/>
</dbReference>
<comment type="function">
    <text evidence="3 18">Catalyzes the conversion of 3-deoxy-D-arabino-heptulosonate 7-phosphate (DAHP) to dehydroquinate (DHQ).</text>
</comment>
<evidence type="ECO:0000256" key="16">
    <source>
        <dbReference type="ARBA" id="ARBA00023239"/>
    </source>
</evidence>
<dbReference type="PIRSF" id="PIRSF001455">
    <property type="entry name" value="DHQ_synth"/>
    <property type="match status" value="1"/>
</dbReference>
<keyword evidence="9 18" id="KW-0963">Cytoplasm</keyword>
<evidence type="ECO:0000256" key="9">
    <source>
        <dbReference type="ARBA" id="ARBA00022490"/>
    </source>
</evidence>
<evidence type="ECO:0000256" key="18">
    <source>
        <dbReference type="HAMAP-Rule" id="MF_00110"/>
    </source>
</evidence>
<dbReference type="GO" id="GO:0003856">
    <property type="term" value="F:3-dehydroquinate synthase activity"/>
    <property type="evidence" value="ECO:0007669"/>
    <property type="project" value="UniProtKB-UniRule"/>
</dbReference>
<dbReference type="Gene3D" id="1.20.1090.10">
    <property type="entry name" value="Dehydroquinate synthase-like - alpha domain"/>
    <property type="match status" value="1"/>
</dbReference>
<feature type="binding site" evidence="18">
    <location>
        <position position="192"/>
    </location>
    <ligand>
        <name>Zn(2+)</name>
        <dbReference type="ChEBI" id="CHEBI:29105"/>
    </ligand>
</feature>
<dbReference type="GO" id="GO:0046872">
    <property type="term" value="F:metal ion binding"/>
    <property type="evidence" value="ECO:0007669"/>
    <property type="project" value="UniProtKB-KW"/>
</dbReference>
<comment type="caution">
    <text evidence="21">The sequence shown here is derived from an EMBL/GenBank/DDBJ whole genome shotgun (WGS) entry which is preliminary data.</text>
</comment>
<organism evidence="21 22">
    <name type="scientific">Parashewanella curva</name>
    <dbReference type="NCBI Taxonomy" id="2338552"/>
    <lineage>
        <taxon>Bacteria</taxon>
        <taxon>Pseudomonadati</taxon>
        <taxon>Pseudomonadota</taxon>
        <taxon>Gammaproteobacteria</taxon>
        <taxon>Alteromonadales</taxon>
        <taxon>Shewanellaceae</taxon>
        <taxon>Parashewanella</taxon>
    </lineage>
</organism>
<dbReference type="HAMAP" id="MF_00110">
    <property type="entry name" value="DHQ_synthase"/>
    <property type="match status" value="1"/>
</dbReference>
<dbReference type="AlphaFoldDB" id="A0A3L8PX50"/>
<dbReference type="GO" id="GO:0000166">
    <property type="term" value="F:nucleotide binding"/>
    <property type="evidence" value="ECO:0007669"/>
    <property type="project" value="UniProtKB-KW"/>
</dbReference>
<comment type="similarity">
    <text evidence="6 18">Belongs to the sugar phosphate cyclases superfamily. Dehydroquinate synthase family.</text>
</comment>
<dbReference type="EMBL" id="QZEI01000036">
    <property type="protein sequence ID" value="RLV59369.1"/>
    <property type="molecule type" value="Genomic_DNA"/>
</dbReference>
<keyword evidence="12 18" id="KW-0547">Nucleotide-binding</keyword>
<feature type="binding site" evidence="18">
    <location>
        <begin position="79"/>
        <end position="84"/>
    </location>
    <ligand>
        <name>NAD(+)</name>
        <dbReference type="ChEBI" id="CHEBI:57540"/>
    </ligand>
</feature>
<gene>
    <name evidence="18" type="primary">aroB</name>
    <name evidence="21" type="ORF">D5018_12415</name>
</gene>
<dbReference type="CDD" id="cd08195">
    <property type="entry name" value="DHQS"/>
    <property type="match status" value="1"/>
</dbReference>
<dbReference type="GO" id="GO:0009073">
    <property type="term" value="P:aromatic amino acid family biosynthetic process"/>
    <property type="evidence" value="ECO:0007669"/>
    <property type="project" value="UniProtKB-KW"/>
</dbReference>
<evidence type="ECO:0000313" key="21">
    <source>
        <dbReference type="EMBL" id="RLV59369.1"/>
    </source>
</evidence>
<keyword evidence="10 18" id="KW-0028">Amino-acid biosynthesis</keyword>
<dbReference type="NCBIfam" id="TIGR01357">
    <property type="entry name" value="aroB"/>
    <property type="match status" value="1"/>
</dbReference>
<dbReference type="PANTHER" id="PTHR43622">
    <property type="entry name" value="3-DEHYDROQUINATE SYNTHASE"/>
    <property type="match status" value="1"/>
</dbReference>
<dbReference type="GO" id="GO:0005737">
    <property type="term" value="C:cytoplasm"/>
    <property type="evidence" value="ECO:0007669"/>
    <property type="project" value="UniProtKB-SubCell"/>
</dbReference>
<feature type="domain" description="3-dehydroquinate synthase N-terminal" evidence="19">
    <location>
        <begin position="75"/>
        <end position="187"/>
    </location>
</feature>
<dbReference type="FunFam" id="1.20.1090.10:FF:000002">
    <property type="entry name" value="3-dehydroquinate synthase"/>
    <property type="match status" value="1"/>
</dbReference>
<sequence>MECINVQLENRSYPIIIGQQLFVNACSSHKLPIDPTEFLTNKKLLIVSNDTVAPLYLEQAKHWCLQFNVNAVEVVILPDGEQYKDLEHLNRIFDALIEKQFGRDCILVALGGGVIGDMTGFAAACYQRGVDFIQIPTTLLAQVDSSVGGKTGVNHALGKNMIGSFHQPKLVLIDSDCLATLPDREFAAGMAEVIKYGLLWDIEFFEWIEQYQVELKAKHPQIIIEAIKRCCEIKAEIVIQDETEQGCRALLNLGHTFGHAIETGLGHGTWLHGEAVAAGMVMAFQTSQHLGWISEEVVERVIELIAAFDLPTCKPEQLKSEQMLALMQRDKKVKEGQLRLILPQAIGNTIVTSQAPESVLTQVLSA</sequence>
<dbReference type="OrthoDB" id="9806583at2"/>